<gene>
    <name evidence="1" type="ORF">C8R41DRAFT_918530</name>
</gene>
<dbReference type="Proteomes" id="UP001150217">
    <property type="component" value="Unassembled WGS sequence"/>
</dbReference>
<organism evidence="1 2">
    <name type="scientific">Lentinula lateritia</name>
    <dbReference type="NCBI Taxonomy" id="40482"/>
    <lineage>
        <taxon>Eukaryota</taxon>
        <taxon>Fungi</taxon>
        <taxon>Dikarya</taxon>
        <taxon>Basidiomycota</taxon>
        <taxon>Agaricomycotina</taxon>
        <taxon>Agaricomycetes</taxon>
        <taxon>Agaricomycetidae</taxon>
        <taxon>Agaricales</taxon>
        <taxon>Marasmiineae</taxon>
        <taxon>Omphalotaceae</taxon>
        <taxon>Lentinula</taxon>
    </lineage>
</organism>
<evidence type="ECO:0000313" key="2">
    <source>
        <dbReference type="Proteomes" id="UP001150217"/>
    </source>
</evidence>
<sequence length="324" mass="37254">MWTLFKDKGSGSLYRKFQNFPSGYLQTSSDASFISHLIDTLEDLASYNEELDRLRTLTTRVADKQMTFVVQHPPFGDSLLRHYQRNFTLFSIYAEEDRQFHLVTLVFHNTAAYLNNCFRLLVKVFLAACHATQLDLILDYRFIYEEDIALLMHPNRWRSISFATYHIRVGKEVFGAFKDGPELSYLKVASPRHLILRPERREDKRLDLLHCALTATHLEIREHVRKPIIITDEVLQTLNIPSASDSAVPFSNRNNWADHTPSSSPSTPASQILLPALVPALDVEPALKDDVLIDMIQSRWRLLTTTFSEADAKTKRARLYTNSA</sequence>
<protein>
    <submittedName>
        <fullName evidence="1">Uncharacterized protein</fullName>
    </submittedName>
</protein>
<reference evidence="1" key="1">
    <citation type="submission" date="2022-08" db="EMBL/GenBank/DDBJ databases">
        <title>A Global Phylogenomic Analysis of the Shiitake Genus Lentinula.</title>
        <authorList>
            <consortium name="DOE Joint Genome Institute"/>
            <person name="Sierra-Patev S."/>
            <person name="Min B."/>
            <person name="Naranjo-Ortiz M."/>
            <person name="Looney B."/>
            <person name="Konkel Z."/>
            <person name="Slot J.C."/>
            <person name="Sakamoto Y."/>
            <person name="Steenwyk J.L."/>
            <person name="Rokas A."/>
            <person name="Carro J."/>
            <person name="Camarero S."/>
            <person name="Ferreira P."/>
            <person name="Molpeceres G."/>
            <person name="Ruiz-Duenas F.J."/>
            <person name="Serrano A."/>
            <person name="Henrissat B."/>
            <person name="Drula E."/>
            <person name="Hughes K.W."/>
            <person name="Mata J.L."/>
            <person name="Ishikawa N.K."/>
            <person name="Vargas-Isla R."/>
            <person name="Ushijima S."/>
            <person name="Smith C.A."/>
            <person name="Ahrendt S."/>
            <person name="Andreopoulos W."/>
            <person name="He G."/>
            <person name="Labutti K."/>
            <person name="Lipzen A."/>
            <person name="Ng V."/>
            <person name="Riley R."/>
            <person name="Sandor L."/>
            <person name="Barry K."/>
            <person name="Martinez A.T."/>
            <person name="Xiao Y."/>
            <person name="Gibbons J.G."/>
            <person name="Terashima K."/>
            <person name="Grigoriev I.V."/>
            <person name="Hibbett D.S."/>
        </authorList>
    </citation>
    <scope>NUCLEOTIDE SEQUENCE</scope>
    <source>
        <strain evidence="1">RHP3577 ss4</strain>
    </source>
</reference>
<comment type="caution">
    <text evidence="1">The sequence shown here is derived from an EMBL/GenBank/DDBJ whole genome shotgun (WGS) entry which is preliminary data.</text>
</comment>
<evidence type="ECO:0000313" key="1">
    <source>
        <dbReference type="EMBL" id="KAJ4496473.1"/>
    </source>
</evidence>
<name>A0ABQ8VJA6_9AGAR</name>
<accession>A0ABQ8VJA6</accession>
<proteinExistence type="predicted"/>
<keyword evidence="2" id="KW-1185">Reference proteome</keyword>
<dbReference type="EMBL" id="JANVFT010000028">
    <property type="protein sequence ID" value="KAJ4496473.1"/>
    <property type="molecule type" value="Genomic_DNA"/>
</dbReference>